<keyword evidence="1" id="KW-0175">Coiled coil</keyword>
<sequence>MDSSVGQTIERIKMQEQDNEVKLREKRELNNTILAINRGIRDGLTHISKLTKEYEQLTITTDKLSHQLIVEQTRHSALIDQVENCCKELEELREKSDNGVSSVWNKRTTLLETIHGVSDKCDIWALLIKPSGSEIVPCKKQVQNSESVTYDDSKLKHALERRNKAIAERNYLLSEPEVGEEFVRRLARDCRTSRSFSSKLEPSENEPIKFTTSQAARNTTRPIVRKVDVDMPWYQPYSVITSVAVFLIYFCVLREENDIDLEFDKTLYERIKGLEKEQLLQSYRFNKEHGKSVEDIEKRLLELEELEKDAVA</sequence>
<name>A0A2A4JJB1_HELVI</name>
<protein>
    <submittedName>
        <fullName evidence="2">Uncharacterized protein</fullName>
    </submittedName>
</protein>
<accession>A0A2A4JJB1</accession>
<dbReference type="PANTHER" id="PTHR35268">
    <property type="entry name" value="PROTEIN CCSMST1"/>
    <property type="match status" value="1"/>
</dbReference>
<organism evidence="2">
    <name type="scientific">Heliothis virescens</name>
    <name type="common">Tobacco budworm moth</name>
    <dbReference type="NCBI Taxonomy" id="7102"/>
    <lineage>
        <taxon>Eukaryota</taxon>
        <taxon>Metazoa</taxon>
        <taxon>Ecdysozoa</taxon>
        <taxon>Arthropoda</taxon>
        <taxon>Hexapoda</taxon>
        <taxon>Insecta</taxon>
        <taxon>Pterygota</taxon>
        <taxon>Neoptera</taxon>
        <taxon>Endopterygota</taxon>
        <taxon>Lepidoptera</taxon>
        <taxon>Glossata</taxon>
        <taxon>Ditrysia</taxon>
        <taxon>Noctuoidea</taxon>
        <taxon>Noctuidae</taxon>
        <taxon>Heliothinae</taxon>
        <taxon>Heliothis</taxon>
    </lineage>
</organism>
<proteinExistence type="predicted"/>
<dbReference type="InterPro" id="IPR029160">
    <property type="entry name" value="UQCC4"/>
</dbReference>
<evidence type="ECO:0000313" key="2">
    <source>
        <dbReference type="EMBL" id="PCG72185.1"/>
    </source>
</evidence>
<reference evidence="2" key="1">
    <citation type="submission" date="2017-09" db="EMBL/GenBank/DDBJ databases">
        <title>Contemporary evolution of a Lepidopteran species, Heliothis virescens, in response to modern agricultural practices.</title>
        <authorList>
            <person name="Fritz M.L."/>
            <person name="Deyonke A.M."/>
            <person name="Papanicolaou A."/>
            <person name="Micinski S."/>
            <person name="Westbrook J."/>
            <person name="Gould F."/>
        </authorList>
    </citation>
    <scope>NUCLEOTIDE SEQUENCE [LARGE SCALE GENOMIC DNA]</scope>
    <source>
        <strain evidence="2">HvINT-</strain>
        <tissue evidence="2">Whole body</tissue>
    </source>
</reference>
<comment type="caution">
    <text evidence="2">The sequence shown here is derived from an EMBL/GenBank/DDBJ whole genome shotgun (WGS) entry which is preliminary data.</text>
</comment>
<dbReference type="Pfam" id="PF15013">
    <property type="entry name" value="CCSMST1"/>
    <property type="match status" value="1"/>
</dbReference>
<dbReference type="EMBL" id="NWSH01001193">
    <property type="protein sequence ID" value="PCG72185.1"/>
    <property type="molecule type" value="Genomic_DNA"/>
</dbReference>
<dbReference type="PANTHER" id="PTHR35268:SF1">
    <property type="entry name" value="UBIQUINOL-CYTOCHROME-C REDUCTASE COMPLEX ASSEMBLY FACTOR 4"/>
    <property type="match status" value="1"/>
</dbReference>
<dbReference type="AlphaFoldDB" id="A0A2A4JJB1"/>
<evidence type="ECO:0000256" key="1">
    <source>
        <dbReference type="SAM" id="Coils"/>
    </source>
</evidence>
<gene>
    <name evidence="2" type="ORF">B5V51_1080</name>
</gene>
<feature type="coiled-coil region" evidence="1">
    <location>
        <begin position="12"/>
        <end position="95"/>
    </location>
</feature>